<organism evidence="2 3">
    <name type="scientific">Thelohanellus kitauei</name>
    <name type="common">Myxosporean</name>
    <dbReference type="NCBI Taxonomy" id="669202"/>
    <lineage>
        <taxon>Eukaryota</taxon>
        <taxon>Metazoa</taxon>
        <taxon>Cnidaria</taxon>
        <taxon>Myxozoa</taxon>
        <taxon>Myxosporea</taxon>
        <taxon>Bivalvulida</taxon>
        <taxon>Platysporina</taxon>
        <taxon>Myxobolidae</taxon>
        <taxon>Thelohanellus</taxon>
    </lineage>
</organism>
<dbReference type="EMBL" id="JWZT01004623">
    <property type="protein sequence ID" value="KII63687.1"/>
    <property type="molecule type" value="Genomic_DNA"/>
</dbReference>
<reference evidence="2 3" key="1">
    <citation type="journal article" date="2014" name="Genome Biol. Evol.">
        <title>The genome of the myxosporean Thelohanellus kitauei shows adaptations to nutrient acquisition within its fish host.</title>
        <authorList>
            <person name="Yang Y."/>
            <person name="Xiong J."/>
            <person name="Zhou Z."/>
            <person name="Huo F."/>
            <person name="Miao W."/>
            <person name="Ran C."/>
            <person name="Liu Y."/>
            <person name="Zhang J."/>
            <person name="Feng J."/>
            <person name="Wang M."/>
            <person name="Wang M."/>
            <person name="Wang L."/>
            <person name="Yao B."/>
        </authorList>
    </citation>
    <scope>NUCLEOTIDE SEQUENCE [LARGE SCALE GENOMIC DNA]</scope>
    <source>
        <strain evidence="2">Wuqing</strain>
    </source>
</reference>
<name>A0A0C2J3P4_THEKT</name>
<keyword evidence="3" id="KW-1185">Reference proteome</keyword>
<sequence length="590" mass="69447">MEDDPNLNQSNEKDLWEKFEQTQPRPLSVQMEDVRKIISHFKDDIDVSVYERFVKHFPRELHEEFRRVSEADANEEGYKEKKQLFFEVFEFIFSKDYLIYNTKAIKFIEIMLKFIKTKDKSPIFEESSLLYRIMDCIVNEQNKVLFINENGLFHFFSYFHPSKMGLEITLLEVCETTYQLQPEYSSLLCHEKISDNLNQLMVKYRITRIAFVAIIVIIIFMMLYRLKMLDQIEFSIMSFYDVTSLLSTRYVYMKPFYVSIYHLAKIWTGIFNGSKKIFQIDNLNQLSLFSMIYAIDLSKKLLSEGGQITFTKSKKFRMCILYLALIAFPIISRRSNVLLPIELKKFHMALKSYIQIHSIDTHSVEDQFLILHYIIKSHVTLNFRTLSEDDEAVYVLVGNFSRYNYQNIHPSYIISHLLLSISQISSFFQSEKAMPEQELQEFMSSLISGLSDETYIQKLREPPHLFEVEDLKSTLLSVINVDFIKDLFTKCETYLFNDFQKKPPMSKINTKEYKTYKQVMSWIIDSIDENKKLDDPDKEYYSSLCKIESSDASKIQSNPDSLVGVLDSTTSQKITQLLVPNAFEVLPADL</sequence>
<protein>
    <submittedName>
        <fullName evidence="2">Uncharacterized protein</fullName>
    </submittedName>
</protein>
<proteinExistence type="predicted"/>
<feature type="transmembrane region" description="Helical" evidence="1">
    <location>
        <begin position="206"/>
        <end position="226"/>
    </location>
</feature>
<keyword evidence="1" id="KW-1133">Transmembrane helix</keyword>
<gene>
    <name evidence="2" type="ORF">RF11_06223</name>
</gene>
<dbReference type="AlphaFoldDB" id="A0A0C2J3P4"/>
<evidence type="ECO:0000313" key="2">
    <source>
        <dbReference type="EMBL" id="KII63687.1"/>
    </source>
</evidence>
<accession>A0A0C2J3P4</accession>
<evidence type="ECO:0000313" key="3">
    <source>
        <dbReference type="Proteomes" id="UP000031668"/>
    </source>
</evidence>
<keyword evidence="1" id="KW-0812">Transmembrane</keyword>
<comment type="caution">
    <text evidence="2">The sequence shown here is derived from an EMBL/GenBank/DDBJ whole genome shotgun (WGS) entry which is preliminary data.</text>
</comment>
<keyword evidence="1" id="KW-0472">Membrane</keyword>
<dbReference type="Proteomes" id="UP000031668">
    <property type="component" value="Unassembled WGS sequence"/>
</dbReference>
<evidence type="ECO:0000256" key="1">
    <source>
        <dbReference type="SAM" id="Phobius"/>
    </source>
</evidence>